<dbReference type="PROSITE" id="PS00010">
    <property type="entry name" value="ASX_HYDROXYL"/>
    <property type="match status" value="1"/>
</dbReference>
<feature type="chain" id="PRO_5040742515" description="EGF-like domain-containing protein" evidence="3">
    <location>
        <begin position="26"/>
        <end position="400"/>
    </location>
</feature>
<dbReference type="PROSITE" id="PS00022">
    <property type="entry name" value="EGF_1"/>
    <property type="match status" value="1"/>
</dbReference>
<evidence type="ECO:0000313" key="5">
    <source>
        <dbReference type="EMBL" id="KAJ7369489.1"/>
    </source>
</evidence>
<dbReference type="AlphaFoldDB" id="A0A9W9YXD3"/>
<name>A0A9W9YXD3_9CNID</name>
<dbReference type="InterPro" id="IPR000742">
    <property type="entry name" value="EGF"/>
</dbReference>
<evidence type="ECO:0000313" key="6">
    <source>
        <dbReference type="Proteomes" id="UP001163046"/>
    </source>
</evidence>
<evidence type="ECO:0000256" key="2">
    <source>
        <dbReference type="PROSITE-ProRule" id="PRU00076"/>
    </source>
</evidence>
<dbReference type="Pfam" id="PF00008">
    <property type="entry name" value="EGF"/>
    <property type="match status" value="1"/>
</dbReference>
<dbReference type="InterPro" id="IPR000152">
    <property type="entry name" value="EGF-type_Asp/Asn_hydroxyl_site"/>
</dbReference>
<evidence type="ECO:0000256" key="3">
    <source>
        <dbReference type="SAM" id="SignalP"/>
    </source>
</evidence>
<sequence length="400" mass="45801">MPLYLESAFQFVCGTLLLSVTFTAAAVNNQIETPFSYVYNMYTKNIAIEKHTIRSVSVSSYWECFRHCAEDCDCVTFQLTGKTCDLLDTDQDGAAGDLVNRPGTLIFSMQQSSSKWKIPLTTVPFLVILGLPPRLFSPFTQGHGSCLNGCCQSNPCLHDGTCVEKCDDVRERYTCACSEHYHGRRCETFYPRVKSCQAYLKLKPGSQSGVYNLNETTQTYCDFESGQAGKAWTLIESFSQEYKAFYKRKPFYYDFPRNENTFSWNDFRVSYQTMVNIRDNSTHWRVTCDFPSGLTFTDYARAALKDTDILTFVNDSCQRYEYISVRGINCSSCRGMLVQWDDQHMHTDSYWSGRNGCFWDPRAGSISNEDNFGFYEIVNPQHKCTESSVSTTQWWLGSEL</sequence>
<dbReference type="SUPFAM" id="SSF57196">
    <property type="entry name" value="EGF/Laminin"/>
    <property type="match status" value="1"/>
</dbReference>
<feature type="signal peptide" evidence="3">
    <location>
        <begin position="1"/>
        <end position="25"/>
    </location>
</feature>
<keyword evidence="3" id="KW-0732">Signal</keyword>
<keyword evidence="6" id="KW-1185">Reference proteome</keyword>
<dbReference type="Proteomes" id="UP001163046">
    <property type="component" value="Unassembled WGS sequence"/>
</dbReference>
<keyword evidence="1 2" id="KW-1015">Disulfide bond</keyword>
<organism evidence="5 6">
    <name type="scientific">Desmophyllum pertusum</name>
    <dbReference type="NCBI Taxonomy" id="174260"/>
    <lineage>
        <taxon>Eukaryota</taxon>
        <taxon>Metazoa</taxon>
        <taxon>Cnidaria</taxon>
        <taxon>Anthozoa</taxon>
        <taxon>Hexacorallia</taxon>
        <taxon>Scleractinia</taxon>
        <taxon>Caryophylliina</taxon>
        <taxon>Caryophylliidae</taxon>
        <taxon>Desmophyllum</taxon>
    </lineage>
</organism>
<keyword evidence="2" id="KW-0245">EGF-like domain</keyword>
<dbReference type="OrthoDB" id="5977329at2759"/>
<feature type="domain" description="EGF-like" evidence="4">
    <location>
        <begin position="151"/>
        <end position="187"/>
    </location>
</feature>
<dbReference type="EMBL" id="MU826933">
    <property type="protein sequence ID" value="KAJ7369489.1"/>
    <property type="molecule type" value="Genomic_DNA"/>
</dbReference>
<reference evidence="5" key="1">
    <citation type="submission" date="2023-01" db="EMBL/GenBank/DDBJ databases">
        <title>Genome assembly of the deep-sea coral Lophelia pertusa.</title>
        <authorList>
            <person name="Herrera S."/>
            <person name="Cordes E."/>
        </authorList>
    </citation>
    <scope>NUCLEOTIDE SEQUENCE</scope>
    <source>
        <strain evidence="5">USNM1676648</strain>
        <tissue evidence="5">Polyp</tissue>
    </source>
</reference>
<feature type="disulfide bond" evidence="2">
    <location>
        <begin position="177"/>
        <end position="186"/>
    </location>
</feature>
<dbReference type="CDD" id="cd00054">
    <property type="entry name" value="EGF_CA"/>
    <property type="match status" value="1"/>
</dbReference>
<dbReference type="PROSITE" id="PS50026">
    <property type="entry name" value="EGF_3"/>
    <property type="match status" value="1"/>
</dbReference>
<comment type="caution">
    <text evidence="2">Lacks conserved residue(s) required for the propagation of feature annotation.</text>
</comment>
<dbReference type="Gene3D" id="2.10.25.10">
    <property type="entry name" value="Laminin"/>
    <property type="match status" value="1"/>
</dbReference>
<accession>A0A9W9YXD3</accession>
<protein>
    <recommendedName>
        <fullName evidence="4">EGF-like domain-containing protein</fullName>
    </recommendedName>
</protein>
<evidence type="ECO:0000256" key="1">
    <source>
        <dbReference type="ARBA" id="ARBA00023157"/>
    </source>
</evidence>
<proteinExistence type="predicted"/>
<gene>
    <name evidence="5" type="ORF">OS493_038612</name>
</gene>
<evidence type="ECO:0000259" key="4">
    <source>
        <dbReference type="PROSITE" id="PS50026"/>
    </source>
</evidence>
<comment type="caution">
    <text evidence="5">The sequence shown here is derived from an EMBL/GenBank/DDBJ whole genome shotgun (WGS) entry which is preliminary data.</text>
</comment>